<keyword evidence="2" id="KW-1185">Reference proteome</keyword>
<evidence type="ECO:0008006" key="3">
    <source>
        <dbReference type="Google" id="ProtNLM"/>
    </source>
</evidence>
<dbReference type="EMBL" id="MBDL01000011">
    <property type="protein sequence ID" value="ODA12442.1"/>
    <property type="molecule type" value="Genomic_DNA"/>
</dbReference>
<dbReference type="InterPro" id="IPR019289">
    <property type="entry name" value="Phage_tail_E/E"/>
</dbReference>
<organism evidence="1 2">
    <name type="scientific">Acinetobacter celticus</name>
    <dbReference type="NCBI Taxonomy" id="1891224"/>
    <lineage>
        <taxon>Bacteria</taxon>
        <taxon>Pseudomonadati</taxon>
        <taxon>Pseudomonadota</taxon>
        <taxon>Gammaproteobacteria</taxon>
        <taxon>Moraxellales</taxon>
        <taxon>Moraxellaceae</taxon>
        <taxon>Acinetobacter</taxon>
    </lineage>
</organism>
<proteinExistence type="predicted"/>
<name>A0A1C3CUP5_9GAMM</name>
<dbReference type="STRING" id="1891224.BBP83_11175"/>
<dbReference type="AlphaFoldDB" id="A0A1C3CUP5"/>
<evidence type="ECO:0000313" key="1">
    <source>
        <dbReference type="EMBL" id="ODA12442.1"/>
    </source>
</evidence>
<reference evidence="1 2" key="1">
    <citation type="submission" date="2016-07" db="EMBL/GenBank/DDBJ databases">
        <title>Acinetobacter sp. ANC 4603.</title>
        <authorList>
            <person name="Radolfova-Krizova L."/>
            <person name="Nemec A."/>
        </authorList>
    </citation>
    <scope>NUCLEOTIDE SEQUENCE [LARGE SCALE GENOMIC DNA]</scope>
    <source>
        <strain evidence="1 2">ANC 4603</strain>
    </source>
</reference>
<protein>
    <recommendedName>
        <fullName evidence="3">Phage tail protein</fullName>
    </recommendedName>
</protein>
<dbReference type="Proteomes" id="UP000186553">
    <property type="component" value="Unassembled WGS sequence"/>
</dbReference>
<dbReference type="RefSeq" id="WP_068888945.1">
    <property type="nucleotide sequence ID" value="NZ_CBCRUU010000014.1"/>
</dbReference>
<sequence length="113" mass="12642">MNTENQELNTQLIQNPNEETVVLEQPIQFGGASITEIKIRKPNVRALSGVSLQAIYNHDVNALVKVLPRVTTPELTSQQVYDLDPVDFANLGGHLVTFLYPKAMQQAIKEEQQ</sequence>
<comment type="caution">
    <text evidence="1">The sequence shown here is derived from an EMBL/GenBank/DDBJ whole genome shotgun (WGS) entry which is preliminary data.</text>
</comment>
<dbReference type="OrthoDB" id="7366507at2"/>
<accession>A0A1C3CUP5</accession>
<evidence type="ECO:0000313" key="2">
    <source>
        <dbReference type="Proteomes" id="UP000186553"/>
    </source>
</evidence>
<dbReference type="Pfam" id="PF10109">
    <property type="entry name" value="Phage_TAC_7"/>
    <property type="match status" value="1"/>
</dbReference>
<gene>
    <name evidence="1" type="ORF">BBP83_11175</name>
</gene>